<comment type="caution">
    <text evidence="3">The sequence shown here is derived from an EMBL/GenBank/DDBJ whole genome shotgun (WGS) entry which is preliminary data.</text>
</comment>
<dbReference type="Pfam" id="PF00656">
    <property type="entry name" value="Peptidase_C14"/>
    <property type="match status" value="1"/>
</dbReference>
<evidence type="ECO:0000313" key="3">
    <source>
        <dbReference type="EMBL" id="MFD0948500.1"/>
    </source>
</evidence>
<evidence type="ECO:0000259" key="2">
    <source>
        <dbReference type="Pfam" id="PF00656"/>
    </source>
</evidence>
<reference evidence="4" key="1">
    <citation type="journal article" date="2019" name="Int. J. Syst. Evol. Microbiol.">
        <title>The Global Catalogue of Microorganisms (GCM) 10K type strain sequencing project: providing services to taxonomists for standard genome sequencing and annotation.</title>
        <authorList>
            <consortium name="The Broad Institute Genomics Platform"/>
            <consortium name="The Broad Institute Genome Sequencing Center for Infectious Disease"/>
            <person name="Wu L."/>
            <person name="Ma J."/>
        </authorList>
    </citation>
    <scope>NUCLEOTIDE SEQUENCE [LARGE SCALE GENOMIC DNA]</scope>
    <source>
        <strain evidence="4">CCUG 62982</strain>
    </source>
</reference>
<dbReference type="InterPro" id="IPR029030">
    <property type="entry name" value="Caspase-like_dom_sf"/>
</dbReference>
<organism evidence="3 4">
    <name type="scientific">Sphingomonas canadensis</name>
    <dbReference type="NCBI Taxonomy" id="1219257"/>
    <lineage>
        <taxon>Bacteria</taxon>
        <taxon>Pseudomonadati</taxon>
        <taxon>Pseudomonadota</taxon>
        <taxon>Alphaproteobacteria</taxon>
        <taxon>Sphingomonadales</taxon>
        <taxon>Sphingomonadaceae</taxon>
        <taxon>Sphingomonas</taxon>
    </lineage>
</organism>
<accession>A0ABW3HAI6</accession>
<name>A0ABW3HAI6_9SPHN</name>
<evidence type="ECO:0000313" key="4">
    <source>
        <dbReference type="Proteomes" id="UP001596977"/>
    </source>
</evidence>
<dbReference type="RefSeq" id="WP_264946374.1">
    <property type="nucleotide sequence ID" value="NZ_JAPDRA010000013.1"/>
</dbReference>
<dbReference type="EMBL" id="JBHTJG010000013">
    <property type="protein sequence ID" value="MFD0948500.1"/>
    <property type="molecule type" value="Genomic_DNA"/>
</dbReference>
<protein>
    <submittedName>
        <fullName evidence="3">Caspase domain-containing protein</fullName>
    </submittedName>
</protein>
<keyword evidence="4" id="KW-1185">Reference proteome</keyword>
<dbReference type="Gene3D" id="3.40.50.1460">
    <property type="match status" value="1"/>
</dbReference>
<dbReference type="SUPFAM" id="SSF52129">
    <property type="entry name" value="Caspase-like"/>
    <property type="match status" value="1"/>
</dbReference>
<proteinExistence type="predicted"/>
<feature type="domain" description="Peptidase C14 caspase" evidence="2">
    <location>
        <begin position="45"/>
        <end position="284"/>
    </location>
</feature>
<feature type="region of interest" description="Disordered" evidence="1">
    <location>
        <begin position="538"/>
        <end position="564"/>
    </location>
</feature>
<feature type="compositionally biased region" description="Basic residues" evidence="1">
    <location>
        <begin position="555"/>
        <end position="564"/>
    </location>
</feature>
<evidence type="ECO:0000256" key="1">
    <source>
        <dbReference type="SAM" id="MobiDB-lite"/>
    </source>
</evidence>
<dbReference type="InterPro" id="IPR011600">
    <property type="entry name" value="Pept_C14_caspase"/>
</dbReference>
<sequence>MARVLLNAYFPEEPLEDGKSEMKRTMGVVTRNIASEASAYDRVVVLAIAVEHYQNAPKRPAIVQVHHARADAEAFVRTIEQIYDGIADVDPHLLIDSNASLSTIRGDATYVISNLAPTDLFIFYYAGHGCQIEGENRLTAWDTNALQLGDSTIDLDQDVIAKVKASACTRALLFIDACAESMKALATSRSLIFDLSDDEIEEQLEGTDYMAVFLSCSDGEKSYGSDAIGHGIFTYHLLRALKGEDKRALERDRWMTDVSLRDWLVSEVQNFITSKTRIREKQTPRAILHSPRTFRIRHVPEPPVTPAATLANLGLKNSEAFLEGVETGAIKSLPGFKRNFHTVPTDINERAANWIGSLLNDRLQEELDDLFSTAKEALGFKRREGDVSVSGGDGTVDTPAFRFWVLSDQDPDDPAAWRIRRRLELRDGWEGQREEIEEAIAGLDLDRFIVTFDKRAAAYDDVADALEDLADREGQFDERRAERKLMYRRDNMSITFDFAAGEVEFTVSGENNLELVDSTMALSLGWRSASPMLATTVPAELPDLTEETGSGAPPKIRKRPAPKR</sequence>
<dbReference type="Proteomes" id="UP001596977">
    <property type="component" value="Unassembled WGS sequence"/>
</dbReference>
<gene>
    <name evidence="3" type="ORF">ACFQ1E_19335</name>
</gene>